<dbReference type="EMBL" id="CP040396">
    <property type="protein sequence ID" value="QCT01278.1"/>
    <property type="molecule type" value="Genomic_DNA"/>
</dbReference>
<reference evidence="2 3" key="1">
    <citation type="submission" date="2019-05" db="EMBL/GenBank/DDBJ databases">
        <authorList>
            <person name="Chen C."/>
        </authorList>
    </citation>
    <scope>NUCLEOTIDE SEQUENCE [LARGE SCALE GENOMIC DNA]</scope>
    <source>
        <strain evidence="2 3">HB172198</strain>
    </source>
</reference>
<keyword evidence="1" id="KW-0472">Membrane</keyword>
<accession>A0A4P8XGD1</accession>
<organism evidence="2 3">
    <name type="scientific">Paenibacillus algicola</name>
    <dbReference type="NCBI Taxonomy" id="2565926"/>
    <lineage>
        <taxon>Bacteria</taxon>
        <taxon>Bacillati</taxon>
        <taxon>Bacillota</taxon>
        <taxon>Bacilli</taxon>
        <taxon>Bacillales</taxon>
        <taxon>Paenibacillaceae</taxon>
        <taxon>Paenibacillus</taxon>
    </lineage>
</organism>
<keyword evidence="1" id="KW-0812">Transmembrane</keyword>
<dbReference type="AlphaFoldDB" id="A0A4P8XGD1"/>
<feature type="transmembrane region" description="Helical" evidence="1">
    <location>
        <begin position="33"/>
        <end position="57"/>
    </location>
</feature>
<feature type="transmembrane region" description="Helical" evidence="1">
    <location>
        <begin position="350"/>
        <end position="372"/>
    </location>
</feature>
<feature type="transmembrane region" description="Helical" evidence="1">
    <location>
        <begin position="317"/>
        <end position="338"/>
    </location>
</feature>
<feature type="transmembrane region" description="Helical" evidence="1">
    <location>
        <begin position="264"/>
        <end position="287"/>
    </location>
</feature>
<keyword evidence="3" id="KW-1185">Reference proteome</keyword>
<name>A0A4P8XGD1_9BACL</name>
<dbReference type="KEGG" id="palo:E6C60_0555"/>
<proteinExistence type="predicted"/>
<evidence type="ECO:0008006" key="4">
    <source>
        <dbReference type="Google" id="ProtNLM"/>
    </source>
</evidence>
<evidence type="ECO:0000313" key="3">
    <source>
        <dbReference type="Proteomes" id="UP000300879"/>
    </source>
</evidence>
<protein>
    <recommendedName>
        <fullName evidence="4">ABC transporter permease</fullName>
    </recommendedName>
</protein>
<evidence type="ECO:0000313" key="2">
    <source>
        <dbReference type="EMBL" id="QCT01278.1"/>
    </source>
</evidence>
<dbReference type="Proteomes" id="UP000300879">
    <property type="component" value="Chromosome"/>
</dbReference>
<sequence>MIIPVIIAIIWKMKNLLYYEFRSAMQSIVRNKVFSIVIIVVLVAAMLFPSATLMNVYSNYQDQQSSFYQGENYYLLNEDGISTLSWANARGLHQKLLEIEGVLGFGYGGNTAVQVFSKYTVEELPVRWANEDLLLFEGVDKEKLRVLQTHSDRIHITPKTAEKLLPAIHPQGEALELLGESLLVEEVYHEKAVRFDTLLESNMLVSPDNVSPTMTTAVIQFSSFSQSVYDEVLDVLKSYNPDASLSSYEAFKAEEMAQANKSHAIAIVLCILLWLFTLVNIISLLVYKFERDHLKWSLMFVFGGGKRSVYRQIYVELFVYTFCAYILMLPLLYVLKLVMEQVNIPLDMSLSVVSGIIAIAMGITIIFGYIWIRSIDLRNLHKELHFH</sequence>
<gene>
    <name evidence="2" type="ORF">E6C60_0555</name>
</gene>
<keyword evidence="1" id="KW-1133">Transmembrane helix</keyword>
<evidence type="ECO:0000256" key="1">
    <source>
        <dbReference type="SAM" id="Phobius"/>
    </source>
</evidence>